<dbReference type="Pfam" id="PF02517">
    <property type="entry name" value="Rce1-like"/>
    <property type="match status" value="1"/>
</dbReference>
<proteinExistence type="predicted"/>
<dbReference type="Proteomes" id="UP000271339">
    <property type="component" value="Unassembled WGS sequence"/>
</dbReference>
<evidence type="ECO:0000313" key="3">
    <source>
        <dbReference type="Proteomes" id="UP000271339"/>
    </source>
</evidence>
<dbReference type="InterPro" id="IPR003675">
    <property type="entry name" value="Rce1/LyrA-like_dom"/>
</dbReference>
<dbReference type="EMBL" id="REFC01000014">
    <property type="protein sequence ID" value="RMA57676.1"/>
    <property type="molecule type" value="Genomic_DNA"/>
</dbReference>
<reference evidence="2 3" key="1">
    <citation type="submission" date="2018-10" db="EMBL/GenBank/DDBJ databases">
        <title>Genomic Encyclopedia of Archaeal and Bacterial Type Strains, Phase II (KMG-II): from individual species to whole genera.</title>
        <authorList>
            <person name="Goeker M."/>
        </authorList>
    </citation>
    <scope>NUCLEOTIDE SEQUENCE [LARGE SCALE GENOMIC DNA]</scope>
    <source>
        <strain evidence="2 3">DSM 23424</strain>
    </source>
</reference>
<gene>
    <name evidence="2" type="ORF">BXY75_2480</name>
</gene>
<evidence type="ECO:0000313" key="2">
    <source>
        <dbReference type="EMBL" id="RMA57676.1"/>
    </source>
</evidence>
<comment type="caution">
    <text evidence="2">The sequence shown here is derived from an EMBL/GenBank/DDBJ whole genome shotgun (WGS) entry which is preliminary data.</text>
</comment>
<keyword evidence="3" id="KW-1185">Reference proteome</keyword>
<dbReference type="AlphaFoldDB" id="A0A3L9YAC6"/>
<dbReference type="GO" id="GO:0004175">
    <property type="term" value="F:endopeptidase activity"/>
    <property type="evidence" value="ECO:0007669"/>
    <property type="project" value="UniProtKB-ARBA"/>
</dbReference>
<dbReference type="GO" id="GO:0080120">
    <property type="term" value="P:CAAX-box protein maturation"/>
    <property type="evidence" value="ECO:0007669"/>
    <property type="project" value="UniProtKB-ARBA"/>
</dbReference>
<protein>
    <recommendedName>
        <fullName evidence="1">CAAX prenyl protease 2/Lysostaphin resistance protein A-like domain-containing protein</fullName>
    </recommendedName>
</protein>
<accession>A0A3L9YAC6</accession>
<feature type="domain" description="CAAX prenyl protease 2/Lysostaphin resistance protein A-like" evidence="1">
    <location>
        <begin position="122"/>
        <end position="223"/>
    </location>
</feature>
<organism evidence="2 3">
    <name type="scientific">Ulvibacter antarcticus</name>
    <dbReference type="NCBI Taxonomy" id="442714"/>
    <lineage>
        <taxon>Bacteria</taxon>
        <taxon>Pseudomonadati</taxon>
        <taxon>Bacteroidota</taxon>
        <taxon>Flavobacteriia</taxon>
        <taxon>Flavobacteriales</taxon>
        <taxon>Flavobacteriaceae</taxon>
        <taxon>Ulvibacter</taxon>
    </lineage>
</organism>
<evidence type="ECO:0000259" key="1">
    <source>
        <dbReference type="Pfam" id="PF02517"/>
    </source>
</evidence>
<sequence>MPKPNCGFANQISMNKTLLKSDFTVFIILFLFVVLLRQFTVSQMLAAGIDSYYVHSGFKICVNILLAAISIYFIRKNNLQELAGLSKVKVKRAYLLLFPLLYLTIINALFLDDISEENLWLNLFVSGIYCLSVGLSEELTLRGFIQSFLINRFGSSKKNIVIVIFASAAFFGILHLVKFDKGLYGEISQLFFATFIGVMFGVVLLITKRIYPLIIIHAAIDFVAKLDSMGNPAAAQISNPTSLTNSIATSLIVLPCLLYAIYYIWKTDLLKIVKNNTSGNPL</sequence>
<name>A0A3L9YAC6_9FLAO</name>